<proteinExistence type="predicted"/>
<protein>
    <submittedName>
        <fullName evidence="2">Uncharacterized protein</fullName>
    </submittedName>
</protein>
<evidence type="ECO:0000313" key="3">
    <source>
        <dbReference type="Proteomes" id="UP000826656"/>
    </source>
</evidence>
<feature type="compositionally biased region" description="Low complexity" evidence="1">
    <location>
        <begin position="1"/>
        <end position="21"/>
    </location>
</feature>
<feature type="region of interest" description="Disordered" evidence="1">
    <location>
        <begin position="1"/>
        <end position="25"/>
    </location>
</feature>
<accession>A0ABQ7UHB5</accession>
<comment type="caution">
    <text evidence="2">The sequence shown here is derived from an EMBL/GenBank/DDBJ whole genome shotgun (WGS) entry which is preliminary data.</text>
</comment>
<dbReference type="EMBL" id="JAIVGD010000019">
    <property type="protein sequence ID" value="KAH0748373.1"/>
    <property type="molecule type" value="Genomic_DNA"/>
</dbReference>
<evidence type="ECO:0000256" key="1">
    <source>
        <dbReference type="SAM" id="MobiDB-lite"/>
    </source>
</evidence>
<gene>
    <name evidence="2" type="ORF">KY290_027605</name>
</gene>
<name>A0ABQ7UHB5_SOLTU</name>
<dbReference type="Proteomes" id="UP000826656">
    <property type="component" value="Unassembled WGS sequence"/>
</dbReference>
<sequence length="82" mass="9132">MSILESLPSSSISSKDASFPSTSSTCKSLAKSCNPWMQIRSLVQQKPKGFKEYVVAAKLDQHPILANKQEQFITLQMPEDFP</sequence>
<keyword evidence="3" id="KW-1185">Reference proteome</keyword>
<evidence type="ECO:0000313" key="2">
    <source>
        <dbReference type="EMBL" id="KAH0748373.1"/>
    </source>
</evidence>
<organism evidence="2 3">
    <name type="scientific">Solanum tuberosum</name>
    <name type="common">Potato</name>
    <dbReference type="NCBI Taxonomy" id="4113"/>
    <lineage>
        <taxon>Eukaryota</taxon>
        <taxon>Viridiplantae</taxon>
        <taxon>Streptophyta</taxon>
        <taxon>Embryophyta</taxon>
        <taxon>Tracheophyta</taxon>
        <taxon>Spermatophyta</taxon>
        <taxon>Magnoliopsida</taxon>
        <taxon>eudicotyledons</taxon>
        <taxon>Gunneridae</taxon>
        <taxon>Pentapetalae</taxon>
        <taxon>asterids</taxon>
        <taxon>lamiids</taxon>
        <taxon>Solanales</taxon>
        <taxon>Solanaceae</taxon>
        <taxon>Solanoideae</taxon>
        <taxon>Solaneae</taxon>
        <taxon>Solanum</taxon>
    </lineage>
</organism>
<reference evidence="2 3" key="1">
    <citation type="journal article" date="2021" name="bioRxiv">
        <title>Chromosome-scale and haplotype-resolved genome assembly of a tetraploid potato cultivar.</title>
        <authorList>
            <person name="Sun H."/>
            <person name="Jiao W.-B."/>
            <person name="Krause K."/>
            <person name="Campoy J.A."/>
            <person name="Goel M."/>
            <person name="Folz-Donahue K."/>
            <person name="Kukat C."/>
            <person name="Huettel B."/>
            <person name="Schneeberger K."/>
        </authorList>
    </citation>
    <scope>NUCLEOTIDE SEQUENCE [LARGE SCALE GENOMIC DNA]</scope>
    <source>
        <strain evidence="2">SolTubOtavaFocal</strain>
        <tissue evidence="2">Leaves</tissue>
    </source>
</reference>